<proteinExistence type="predicted"/>
<accession>A0ABX9KV92</accession>
<dbReference type="Proteomes" id="UP000264294">
    <property type="component" value="Unassembled WGS sequence"/>
</dbReference>
<sequence>MLAFGDQNIKVIDELVSISYLGIENPNEEQKIVKEKLIKIVEVVPNDKLNRVFIAHDYRFNKSIICQGIDDEKQCLNFLDTVILKPNREEKGYEFVGLISLEQFIK</sequence>
<dbReference type="EMBL" id="QVOD01000015">
    <property type="protein sequence ID" value="RFT66361.1"/>
    <property type="molecule type" value="Genomic_DNA"/>
</dbReference>
<reference evidence="1 2" key="1">
    <citation type="submission" date="2018-08" db="EMBL/GenBank/DDBJ databases">
        <title>Bacillus clarus sp. nov. strain PS00077A.</title>
        <authorList>
            <person name="Mendez Acevedo M."/>
            <person name="Carroll L."/>
            <person name="Mukherjee M."/>
            <person name="Wiedmann M."/>
            <person name="Kovac J."/>
        </authorList>
    </citation>
    <scope>NUCLEOTIDE SEQUENCE [LARGE SCALE GENOMIC DNA]</scope>
    <source>
        <strain evidence="1 2">PS00077A</strain>
    </source>
</reference>
<protein>
    <submittedName>
        <fullName evidence="1">Fructose-2,6-bisphosphatase</fullName>
    </submittedName>
</protein>
<evidence type="ECO:0000313" key="2">
    <source>
        <dbReference type="Proteomes" id="UP000264294"/>
    </source>
</evidence>
<evidence type="ECO:0000313" key="1">
    <source>
        <dbReference type="EMBL" id="RFT66361.1"/>
    </source>
</evidence>
<comment type="caution">
    <text evidence="1">The sequence shown here is derived from an EMBL/GenBank/DDBJ whole genome shotgun (WGS) entry which is preliminary data.</text>
</comment>
<organism evidence="1 2">
    <name type="scientific">Bacillus clarus</name>
    <dbReference type="NCBI Taxonomy" id="2338372"/>
    <lineage>
        <taxon>Bacteria</taxon>
        <taxon>Bacillati</taxon>
        <taxon>Bacillota</taxon>
        <taxon>Bacilli</taxon>
        <taxon>Bacillales</taxon>
        <taxon>Bacillaceae</taxon>
        <taxon>Bacillus</taxon>
        <taxon>Bacillus cereus group</taxon>
    </lineage>
</organism>
<gene>
    <name evidence="1" type="ORF">D0U04_14190</name>
</gene>
<name>A0ABX9KV92_9BACI</name>
<keyword evidence="2" id="KW-1185">Reference proteome</keyword>